<dbReference type="InParanoid" id="A0A078ACH2"/>
<feature type="compositionally biased region" description="Low complexity" evidence="1">
    <location>
        <begin position="446"/>
        <end position="466"/>
    </location>
</feature>
<name>A0A078ACH2_STYLE</name>
<evidence type="ECO:0000259" key="2">
    <source>
        <dbReference type="PROSITE" id="PS50195"/>
    </source>
</evidence>
<proteinExistence type="predicted"/>
<dbReference type="Proteomes" id="UP000039865">
    <property type="component" value="Unassembled WGS sequence"/>
</dbReference>
<dbReference type="GO" id="GO:0035091">
    <property type="term" value="F:phosphatidylinositol binding"/>
    <property type="evidence" value="ECO:0007669"/>
    <property type="project" value="InterPro"/>
</dbReference>
<reference evidence="3 4" key="1">
    <citation type="submission" date="2014-06" db="EMBL/GenBank/DDBJ databases">
        <authorList>
            <person name="Swart Estienne"/>
        </authorList>
    </citation>
    <scope>NUCLEOTIDE SEQUENCE [LARGE SCALE GENOMIC DNA]</scope>
    <source>
        <strain evidence="3 4">130c</strain>
    </source>
</reference>
<feature type="domain" description="PX" evidence="2">
    <location>
        <begin position="1"/>
        <end position="64"/>
    </location>
</feature>
<dbReference type="InterPro" id="IPR036871">
    <property type="entry name" value="PX_dom_sf"/>
</dbReference>
<feature type="compositionally biased region" description="Polar residues" evidence="1">
    <location>
        <begin position="467"/>
        <end position="477"/>
    </location>
</feature>
<dbReference type="SUPFAM" id="SSF64268">
    <property type="entry name" value="PX domain"/>
    <property type="match status" value="1"/>
</dbReference>
<dbReference type="Gene3D" id="3.30.1520.10">
    <property type="entry name" value="Phox-like domain"/>
    <property type="match status" value="1"/>
</dbReference>
<evidence type="ECO:0000256" key="1">
    <source>
        <dbReference type="SAM" id="MobiDB-lite"/>
    </source>
</evidence>
<accession>A0A078ACH2</accession>
<dbReference type="Pfam" id="PF00787">
    <property type="entry name" value="PX"/>
    <property type="match status" value="1"/>
</dbReference>
<feature type="compositionally biased region" description="Acidic residues" evidence="1">
    <location>
        <begin position="112"/>
        <end position="128"/>
    </location>
</feature>
<dbReference type="PROSITE" id="PS50195">
    <property type="entry name" value="PX"/>
    <property type="match status" value="1"/>
</dbReference>
<dbReference type="EMBL" id="CCKQ01008492">
    <property type="protein sequence ID" value="CDW79950.1"/>
    <property type="molecule type" value="Genomic_DNA"/>
</dbReference>
<organism evidence="3 4">
    <name type="scientific">Stylonychia lemnae</name>
    <name type="common">Ciliate</name>
    <dbReference type="NCBI Taxonomy" id="5949"/>
    <lineage>
        <taxon>Eukaryota</taxon>
        <taxon>Sar</taxon>
        <taxon>Alveolata</taxon>
        <taxon>Ciliophora</taxon>
        <taxon>Intramacronucleata</taxon>
        <taxon>Spirotrichea</taxon>
        <taxon>Stichotrichia</taxon>
        <taxon>Sporadotrichida</taxon>
        <taxon>Oxytrichidae</taxon>
        <taxon>Stylonychinae</taxon>
        <taxon>Stylonychia</taxon>
    </lineage>
</organism>
<evidence type="ECO:0000313" key="3">
    <source>
        <dbReference type="EMBL" id="CDW79950.1"/>
    </source>
</evidence>
<feature type="region of interest" description="Disordered" evidence="1">
    <location>
        <begin position="101"/>
        <end position="129"/>
    </location>
</feature>
<protein>
    <submittedName>
        <fullName evidence="3">Px domain containing protein</fullName>
    </submittedName>
</protein>
<keyword evidence="4" id="KW-1185">Reference proteome</keyword>
<dbReference type="InterPro" id="IPR001683">
    <property type="entry name" value="PX_dom"/>
</dbReference>
<sequence length="849" mass="97019">MKKLLPNSNQLPKFPSKKIWKNDEKVINERRVQLMEYLNNLSKKADLIHYEYACSFLKIEGYLRDYLNDLVVRSDNESPQNCNATKGTKRKSILDSLRISTNHRQGTKNSDDREDNEFDFMDNSESGDESLNRIPLKLAKSTVEFKTKKIDNSTKLYLNKKQLSSSMVKVSTPTGGCGGDQNILEAEIDLLTLYKKLRLSEEEIVLTFFKNINIKEQSKDHWIRDFEDFYFKIRPKFQSKLIRLLLEGDMTINIQGLFYFMSEIETSFVSACSTIQLISKLIDFQKNIYADTFIKELVRIDPNNMRKYNFEGFLEKENSEGYRQSALHILQIYVDRRIAFKNTIGTIAGNLKHAEAFENQRYNVAPSIKNESEEQIISVIVKDSKLQQEVLNQIRAKNIVNQQFSTSSAPNMNPQLKKQDSSRKLNSTFLIAKKRNSQLSNNFLQSNQNTHTQSNDSLSNPSDLNDQAGNSSISRTPNKSEDFTEILIKKFSLLKYEQLIKDIANSQVKVNNQVSNILEYMHISKQNKNCDLFIKISDTLIPRQPILFKLTNIQDFQVHAALMKSLKSSSHSIRTLKYIDHSSQLLEMSKDTSKVQVMMQLSAYSSPDNSSEKYLFYIVSVNSQMSSDSKVEDSKKICQFLIILIGQDRYAILCLKKSRNLEQRQAAGGIKSMIESFSKDKQSKTSKIEAFLFIKKGSIVPSSQNYNERLTNITDNNFADRTLTQEDLKASGVINLTDEYLNSSMNENEDKLIQALKSSLTDMLTGQGDENISDNQQQQQPIQNQTQAQMQLSQLQQIALKNKQNSNSMSSLSPIKGTGQQDKLVTGLIEKLVDIVCSIQGQSDNISQV</sequence>
<evidence type="ECO:0000313" key="4">
    <source>
        <dbReference type="Proteomes" id="UP000039865"/>
    </source>
</evidence>
<feature type="region of interest" description="Disordered" evidence="1">
    <location>
        <begin position="446"/>
        <end position="477"/>
    </location>
</feature>
<gene>
    <name evidence="3" type="primary">Contig16257.g17319</name>
    <name evidence="3" type="ORF">STYLEM_8942</name>
</gene>
<dbReference type="AlphaFoldDB" id="A0A078ACH2"/>